<keyword evidence="2" id="KW-1185">Reference proteome</keyword>
<accession>A0AB33BVV6</accession>
<gene>
    <name evidence="1" type="ORF">BH695_3104</name>
</gene>
<sequence length="44" mass="4947">MISATVFVILATCDNNAFSLHLIIRVISRRLIMTILQSLAEKMV</sequence>
<reference evidence="1 2" key="1">
    <citation type="journal article" date="2018" name="Harmful Algae">
        <title>The highly heterogeneous methylated genomes and diverse restriction-modification systems of bloom-forming Microcystis.</title>
        <authorList>
            <person name="Zhao L."/>
            <person name="Song Y."/>
            <person name="Li L."/>
            <person name="Gan N."/>
            <person name="Brand J.J."/>
            <person name="Song L."/>
        </authorList>
    </citation>
    <scope>NUCLEOTIDE SEQUENCE [LARGE SCALE GENOMIC DNA]</scope>
    <source>
        <strain evidence="1 2">PCC 7806SL</strain>
    </source>
</reference>
<dbReference type="AlphaFoldDB" id="A0AB33BVV6"/>
<evidence type="ECO:0000313" key="2">
    <source>
        <dbReference type="Proteomes" id="UP000192439"/>
    </source>
</evidence>
<organism evidence="1 2">
    <name type="scientific">Microcystis aeruginosa PCC 7806SL</name>
    <dbReference type="NCBI Taxonomy" id="1903187"/>
    <lineage>
        <taxon>Bacteria</taxon>
        <taxon>Bacillati</taxon>
        <taxon>Cyanobacteriota</taxon>
        <taxon>Cyanophyceae</taxon>
        <taxon>Oscillatoriophycideae</taxon>
        <taxon>Chroococcales</taxon>
        <taxon>Microcystaceae</taxon>
        <taxon>Microcystis</taxon>
    </lineage>
</organism>
<evidence type="ECO:0000313" key="1">
    <source>
        <dbReference type="EMBL" id="ARI82383.1"/>
    </source>
</evidence>
<proteinExistence type="predicted"/>
<name>A0AB33BVV6_MICA7</name>
<protein>
    <submittedName>
        <fullName evidence="1">Uncharacterized protein</fullName>
    </submittedName>
</protein>
<dbReference type="Proteomes" id="UP000192439">
    <property type="component" value="Chromosome"/>
</dbReference>
<dbReference type="EMBL" id="CP020771">
    <property type="protein sequence ID" value="ARI82383.1"/>
    <property type="molecule type" value="Genomic_DNA"/>
</dbReference>